<gene>
    <name evidence="3" type="ORF">EK403_14260</name>
</gene>
<dbReference type="CDD" id="cd01918">
    <property type="entry name" value="HprK_C"/>
    <property type="match status" value="1"/>
</dbReference>
<keyword evidence="4" id="KW-1185">Reference proteome</keyword>
<proteinExistence type="predicted"/>
<feature type="compositionally biased region" description="Basic residues" evidence="1">
    <location>
        <begin position="175"/>
        <end position="184"/>
    </location>
</feature>
<dbReference type="RefSeq" id="WP_128778146.1">
    <property type="nucleotide sequence ID" value="NZ_RYFI01000013.1"/>
</dbReference>
<evidence type="ECO:0000259" key="2">
    <source>
        <dbReference type="Pfam" id="PF07475"/>
    </source>
</evidence>
<organism evidence="3 4">
    <name type="scientific">Hansschlegelia zhihuaiae</name>
    <dbReference type="NCBI Taxonomy" id="405005"/>
    <lineage>
        <taxon>Bacteria</taxon>
        <taxon>Pseudomonadati</taxon>
        <taxon>Pseudomonadota</taxon>
        <taxon>Alphaproteobacteria</taxon>
        <taxon>Hyphomicrobiales</taxon>
        <taxon>Methylopilaceae</taxon>
        <taxon>Hansschlegelia</taxon>
    </lineage>
</organism>
<sequence length="192" mass="20072">MTATPSIHANCVVVGERGALIRGASGSGKSALSAALVELARSRGRFARLVADDRTLIERRHGRLIASAPASIAGLIERRGAGIAHVETLREVVLGLVIDLEADPERMPDDAGRIRNLEGVSLPRLVLRIGDPSAPALAFDCLDPGRTAVGCGPLALAFAPQHEKIASSAPERAVHPARLRKGGARRPLTGAQ</sequence>
<feature type="region of interest" description="Disordered" evidence="1">
    <location>
        <begin position="167"/>
        <end position="192"/>
    </location>
</feature>
<dbReference type="Proteomes" id="UP000289708">
    <property type="component" value="Unassembled WGS sequence"/>
</dbReference>
<evidence type="ECO:0000256" key="1">
    <source>
        <dbReference type="SAM" id="MobiDB-lite"/>
    </source>
</evidence>
<feature type="domain" description="HPr kinase/phosphorylase C-terminal" evidence="2">
    <location>
        <begin position="3"/>
        <end position="89"/>
    </location>
</feature>
<name>A0A4Q0MGV8_9HYPH</name>
<reference evidence="3 4" key="1">
    <citation type="submission" date="2018-12" db="EMBL/GenBank/DDBJ databases">
        <title>bacterium Hansschlegelia zhihuaiae S113.</title>
        <authorList>
            <person name="He J."/>
        </authorList>
    </citation>
    <scope>NUCLEOTIDE SEQUENCE [LARGE SCALE GENOMIC DNA]</scope>
    <source>
        <strain evidence="3 4">S 113</strain>
    </source>
</reference>
<evidence type="ECO:0000313" key="4">
    <source>
        <dbReference type="Proteomes" id="UP000289708"/>
    </source>
</evidence>
<keyword evidence="3" id="KW-0418">Kinase</keyword>
<keyword evidence="3" id="KW-0808">Transferase</keyword>
<dbReference type="OrthoDB" id="8326226at2"/>
<keyword evidence="3" id="KW-0723">Serine/threonine-protein kinase</keyword>
<evidence type="ECO:0000313" key="3">
    <source>
        <dbReference type="EMBL" id="RXF72720.1"/>
    </source>
</evidence>
<comment type="caution">
    <text evidence="3">The sequence shown here is derived from an EMBL/GenBank/DDBJ whole genome shotgun (WGS) entry which is preliminary data.</text>
</comment>
<dbReference type="AlphaFoldDB" id="A0A4Q0MGV8"/>
<dbReference type="GO" id="GO:0005524">
    <property type="term" value="F:ATP binding"/>
    <property type="evidence" value="ECO:0007669"/>
    <property type="project" value="InterPro"/>
</dbReference>
<dbReference type="EMBL" id="RYFI01000013">
    <property type="protein sequence ID" value="RXF72720.1"/>
    <property type="molecule type" value="Genomic_DNA"/>
</dbReference>
<dbReference type="InterPro" id="IPR011104">
    <property type="entry name" value="Hpr_kin/Pase_C"/>
</dbReference>
<protein>
    <submittedName>
        <fullName evidence="3">Serine/threonine protein kinase</fullName>
    </submittedName>
</protein>
<dbReference type="Pfam" id="PF07475">
    <property type="entry name" value="Hpr_kinase_C"/>
    <property type="match status" value="1"/>
</dbReference>
<dbReference type="GO" id="GO:0000155">
    <property type="term" value="F:phosphorelay sensor kinase activity"/>
    <property type="evidence" value="ECO:0007669"/>
    <property type="project" value="InterPro"/>
</dbReference>
<dbReference type="SUPFAM" id="SSF53795">
    <property type="entry name" value="PEP carboxykinase-like"/>
    <property type="match status" value="1"/>
</dbReference>
<dbReference type="Gene3D" id="3.40.50.300">
    <property type="entry name" value="P-loop containing nucleotide triphosphate hydrolases"/>
    <property type="match status" value="1"/>
</dbReference>
<dbReference type="InterPro" id="IPR027417">
    <property type="entry name" value="P-loop_NTPase"/>
</dbReference>
<accession>A0A4Q0MGV8</accession>
<dbReference type="GO" id="GO:0006109">
    <property type="term" value="P:regulation of carbohydrate metabolic process"/>
    <property type="evidence" value="ECO:0007669"/>
    <property type="project" value="InterPro"/>
</dbReference>
<dbReference type="GO" id="GO:0004674">
    <property type="term" value="F:protein serine/threonine kinase activity"/>
    <property type="evidence" value="ECO:0007669"/>
    <property type="project" value="UniProtKB-KW"/>
</dbReference>